<evidence type="ECO:0000313" key="3">
    <source>
        <dbReference type="Proteomes" id="UP001306950"/>
    </source>
</evidence>
<name>A0ABU7VNM7_9BACL</name>
<dbReference type="InterPro" id="IPR050490">
    <property type="entry name" value="Bact_solute-bd_prot1"/>
</dbReference>
<feature type="chain" id="PRO_5047338571" evidence="1">
    <location>
        <begin position="25"/>
        <end position="439"/>
    </location>
</feature>
<dbReference type="Proteomes" id="UP001306950">
    <property type="component" value="Unassembled WGS sequence"/>
</dbReference>
<gene>
    <name evidence="2" type="ORF">V3851_03545</name>
</gene>
<feature type="signal peptide" evidence="1">
    <location>
        <begin position="1"/>
        <end position="24"/>
    </location>
</feature>
<dbReference type="EMBL" id="JAZHPZ010000001">
    <property type="protein sequence ID" value="MEF2964893.1"/>
    <property type="molecule type" value="Genomic_DNA"/>
</dbReference>
<protein>
    <submittedName>
        <fullName evidence="2">Extracellular solute-binding protein</fullName>
    </submittedName>
</protein>
<dbReference type="RefSeq" id="WP_331845090.1">
    <property type="nucleotide sequence ID" value="NZ_JAZHPZ010000001.1"/>
</dbReference>
<dbReference type="PANTHER" id="PTHR43649:SF14">
    <property type="entry name" value="BLR3389 PROTEIN"/>
    <property type="match status" value="1"/>
</dbReference>
<dbReference type="Pfam" id="PF01547">
    <property type="entry name" value="SBP_bac_1"/>
    <property type="match status" value="1"/>
</dbReference>
<dbReference type="Gene3D" id="3.40.190.10">
    <property type="entry name" value="Periplasmic binding protein-like II"/>
    <property type="match status" value="2"/>
</dbReference>
<sequence length="439" mass="47478">MNKTRKGKKAVLLGLVALMTLFTAACGSNNAATNGASGNGGGEGETITLTMMHQWTSPNVDNEVYKARIAEFEAQHPNIKIKQDGVPAAQYKTKLRTLAAGNNLADINVVWPGADLDPLVAGNLLEPINHLMENWTSILPEDALSGFNVDGQQYAVPTKQSFVDIIYYNKEMFAQVGYDQFPDTYDKFIDAVKKLKAAGITPISLGDKEQWPLQSSYVSIIGDRFTGSDFLPAVLAKQAKFTDPEFVKALGVIDELAKLGAFNTDALNMDSVQAQDYFIQGKAAMHISSSTVDGRVRINNEEADKFGIALFPSVEGGKGDPKKSAGVVQYGIAIKSGLDEKKKAAAEEFLKFFVSEDLYKELIRNGVVVPAKVEMPEDGSKYLEEMLALTGNGTAPVFDAVIPTQVVDVLQNGLQALVIGQGTPEELAKEVQEAFDNLN</sequence>
<comment type="caution">
    <text evidence="2">The sequence shown here is derived from an EMBL/GenBank/DDBJ whole genome shotgun (WGS) entry which is preliminary data.</text>
</comment>
<proteinExistence type="predicted"/>
<keyword evidence="1" id="KW-0732">Signal</keyword>
<evidence type="ECO:0000313" key="2">
    <source>
        <dbReference type="EMBL" id="MEF2964893.1"/>
    </source>
</evidence>
<organism evidence="2 3">
    <name type="scientific">Paenibacillus haidiansis</name>
    <dbReference type="NCBI Taxonomy" id="1574488"/>
    <lineage>
        <taxon>Bacteria</taxon>
        <taxon>Bacillati</taxon>
        <taxon>Bacillota</taxon>
        <taxon>Bacilli</taxon>
        <taxon>Bacillales</taxon>
        <taxon>Paenibacillaceae</taxon>
        <taxon>Paenibacillus</taxon>
    </lineage>
</organism>
<dbReference type="InterPro" id="IPR006059">
    <property type="entry name" value="SBP"/>
</dbReference>
<dbReference type="SUPFAM" id="SSF53850">
    <property type="entry name" value="Periplasmic binding protein-like II"/>
    <property type="match status" value="1"/>
</dbReference>
<dbReference type="PROSITE" id="PS51257">
    <property type="entry name" value="PROKAR_LIPOPROTEIN"/>
    <property type="match status" value="1"/>
</dbReference>
<keyword evidence="3" id="KW-1185">Reference proteome</keyword>
<evidence type="ECO:0000256" key="1">
    <source>
        <dbReference type="SAM" id="SignalP"/>
    </source>
</evidence>
<reference evidence="2 3" key="1">
    <citation type="submission" date="2024-02" db="EMBL/GenBank/DDBJ databases">
        <title>A nitrogen-fixing paenibacillus bacterium.</title>
        <authorList>
            <person name="Zhang W.L."/>
            <person name="Chen S.F."/>
        </authorList>
    </citation>
    <scope>NUCLEOTIDE SEQUENCE [LARGE SCALE GENOMIC DNA]</scope>
    <source>
        <strain evidence="2 3">M1</strain>
    </source>
</reference>
<dbReference type="PANTHER" id="PTHR43649">
    <property type="entry name" value="ARABINOSE-BINDING PROTEIN-RELATED"/>
    <property type="match status" value="1"/>
</dbReference>
<accession>A0ABU7VNM7</accession>